<dbReference type="InterPro" id="IPR013762">
    <property type="entry name" value="Integrase-like_cat_sf"/>
</dbReference>
<sequence length="376" mass="42810">MRDDNRGQPPDNIYWRNGVAYGRVEIAGREHRRSLRTTDPQEAARRVADWIEELKADAGLIERPMTWMDAVVRYIEEVAPGAVKPDVLTRYQCSLKQVHPWLGHMEVRKITRRTIADMVGGRKRAGVTNATINRDLTAVSRVLAACVAWGWCDDNLAKTFDRGAMTRERRDPIVLPPEEHIQALIDAAVPMFGLMIQIYRFTGMREKEVAGLEWTQIEMTGHRMAVNLTRTKTDRPRSIPLDDIETTMATKVLRTVPRYLRTRVEREAGGNPVFWHGEGEPYLTVSSLFGALRRRVNAERARAGRDQITFRLHDLRHLFAVTYLRKGGNVYKLQKILGHSSIKTTELYLAYLTPDEQMIAQHGKGTVTALSGRSAQ</sequence>
<proteinExistence type="inferred from homology"/>
<reference evidence="8 9" key="1">
    <citation type="submission" date="2013-04" db="EMBL/GenBank/DDBJ databases">
        <authorList>
            <person name="Kuznetsov B."/>
            <person name="Ivanovsky R."/>
        </authorList>
    </citation>
    <scope>NUCLEOTIDE SEQUENCE [LARGE SCALE GENOMIC DNA]</scope>
    <source>
        <strain evidence="8 9">MGU-K5</strain>
    </source>
</reference>
<name>S9TZ00_MAGFU</name>
<keyword evidence="3 5" id="KW-0238">DNA-binding</keyword>
<dbReference type="CDD" id="cd00796">
    <property type="entry name" value="INT_Rci_Hp1_C"/>
    <property type="match status" value="1"/>
</dbReference>
<evidence type="ECO:0000259" key="7">
    <source>
        <dbReference type="PROSITE" id="PS51900"/>
    </source>
</evidence>
<dbReference type="STRING" id="1316936.K678_00450"/>
<dbReference type="eggNOG" id="COG4974">
    <property type="taxonomic scope" value="Bacteria"/>
</dbReference>
<evidence type="ECO:0000256" key="5">
    <source>
        <dbReference type="PROSITE-ProRule" id="PRU01248"/>
    </source>
</evidence>
<evidence type="ECO:0000313" key="9">
    <source>
        <dbReference type="Proteomes" id="UP000015350"/>
    </source>
</evidence>
<evidence type="ECO:0000256" key="1">
    <source>
        <dbReference type="ARBA" id="ARBA00008857"/>
    </source>
</evidence>
<feature type="domain" description="Tyr recombinase" evidence="6">
    <location>
        <begin position="170"/>
        <end position="364"/>
    </location>
</feature>
<evidence type="ECO:0000256" key="2">
    <source>
        <dbReference type="ARBA" id="ARBA00022908"/>
    </source>
</evidence>
<protein>
    <submittedName>
        <fullName evidence="8">Putative integrase</fullName>
    </submittedName>
</protein>
<dbReference type="Proteomes" id="UP000015350">
    <property type="component" value="Unassembled WGS sequence"/>
</dbReference>
<dbReference type="EMBL" id="AQPH01000001">
    <property type="protein sequence ID" value="EPY03535.1"/>
    <property type="molecule type" value="Genomic_DNA"/>
</dbReference>
<accession>S9TZ00</accession>
<dbReference type="AlphaFoldDB" id="S9TZ00"/>
<dbReference type="GO" id="GO:0003677">
    <property type="term" value="F:DNA binding"/>
    <property type="evidence" value="ECO:0007669"/>
    <property type="project" value="UniProtKB-UniRule"/>
</dbReference>
<dbReference type="Pfam" id="PF00589">
    <property type="entry name" value="Phage_integrase"/>
    <property type="match status" value="1"/>
</dbReference>
<dbReference type="InterPro" id="IPR044068">
    <property type="entry name" value="CB"/>
</dbReference>
<gene>
    <name evidence="8" type="ORF">K678_00450</name>
</gene>
<feature type="domain" description="Core-binding (CB)" evidence="7">
    <location>
        <begin position="65"/>
        <end position="147"/>
    </location>
</feature>
<evidence type="ECO:0000259" key="6">
    <source>
        <dbReference type="PROSITE" id="PS51898"/>
    </source>
</evidence>
<dbReference type="PATRIC" id="fig|1316936.3.peg.84"/>
<dbReference type="SUPFAM" id="SSF56349">
    <property type="entry name" value="DNA breaking-rejoining enzymes"/>
    <property type="match status" value="1"/>
</dbReference>
<dbReference type="GO" id="GO:0015074">
    <property type="term" value="P:DNA integration"/>
    <property type="evidence" value="ECO:0007669"/>
    <property type="project" value="UniProtKB-KW"/>
</dbReference>
<evidence type="ECO:0000256" key="3">
    <source>
        <dbReference type="ARBA" id="ARBA00023125"/>
    </source>
</evidence>
<organism evidence="8 9">
    <name type="scientific">Magnetospirillum fulvum MGU-K5</name>
    <dbReference type="NCBI Taxonomy" id="1316936"/>
    <lineage>
        <taxon>Bacteria</taxon>
        <taxon>Pseudomonadati</taxon>
        <taxon>Pseudomonadota</taxon>
        <taxon>Alphaproteobacteria</taxon>
        <taxon>Rhodospirillales</taxon>
        <taxon>Rhodospirillaceae</taxon>
        <taxon>Magnetospirillum</taxon>
    </lineage>
</organism>
<dbReference type="Gene3D" id="1.10.443.10">
    <property type="entry name" value="Intergrase catalytic core"/>
    <property type="match status" value="1"/>
</dbReference>
<dbReference type="PANTHER" id="PTHR30349:SF64">
    <property type="entry name" value="PROPHAGE INTEGRASE INTD-RELATED"/>
    <property type="match status" value="1"/>
</dbReference>
<dbReference type="RefSeq" id="WP_021130481.1">
    <property type="nucleotide sequence ID" value="NZ_AQPH01000001.1"/>
</dbReference>
<dbReference type="InterPro" id="IPR010998">
    <property type="entry name" value="Integrase_recombinase_N"/>
</dbReference>
<keyword evidence="4" id="KW-0233">DNA recombination</keyword>
<evidence type="ECO:0000313" key="8">
    <source>
        <dbReference type="EMBL" id="EPY03535.1"/>
    </source>
</evidence>
<keyword evidence="2" id="KW-0229">DNA integration</keyword>
<comment type="similarity">
    <text evidence="1">Belongs to the 'phage' integrase family.</text>
</comment>
<dbReference type="InterPro" id="IPR050090">
    <property type="entry name" value="Tyrosine_recombinase_XerCD"/>
</dbReference>
<dbReference type="Gene3D" id="1.10.150.130">
    <property type="match status" value="1"/>
</dbReference>
<dbReference type="InterPro" id="IPR011010">
    <property type="entry name" value="DNA_brk_join_enz"/>
</dbReference>
<evidence type="ECO:0000256" key="4">
    <source>
        <dbReference type="ARBA" id="ARBA00023172"/>
    </source>
</evidence>
<dbReference type="PROSITE" id="PS51898">
    <property type="entry name" value="TYR_RECOMBINASE"/>
    <property type="match status" value="1"/>
</dbReference>
<comment type="caution">
    <text evidence="8">The sequence shown here is derived from an EMBL/GenBank/DDBJ whole genome shotgun (WGS) entry which is preliminary data.</text>
</comment>
<dbReference type="GO" id="GO:0006310">
    <property type="term" value="P:DNA recombination"/>
    <property type="evidence" value="ECO:0007669"/>
    <property type="project" value="UniProtKB-KW"/>
</dbReference>
<dbReference type="InterPro" id="IPR002104">
    <property type="entry name" value="Integrase_catalytic"/>
</dbReference>
<dbReference type="PANTHER" id="PTHR30349">
    <property type="entry name" value="PHAGE INTEGRASE-RELATED"/>
    <property type="match status" value="1"/>
</dbReference>
<dbReference type="PROSITE" id="PS51900">
    <property type="entry name" value="CB"/>
    <property type="match status" value="1"/>
</dbReference>